<feature type="region of interest" description="Disordered" evidence="1">
    <location>
        <begin position="1051"/>
        <end position="1262"/>
    </location>
</feature>
<keyword evidence="3" id="KW-1185">Reference proteome</keyword>
<feature type="compositionally biased region" description="Low complexity" evidence="1">
    <location>
        <begin position="533"/>
        <end position="556"/>
    </location>
</feature>
<dbReference type="EMBL" id="BAAFGZ010000176">
    <property type="protein sequence ID" value="GAB0136200.1"/>
    <property type="molecule type" value="Genomic_DNA"/>
</dbReference>
<feature type="region of interest" description="Disordered" evidence="1">
    <location>
        <begin position="1281"/>
        <end position="1904"/>
    </location>
</feature>
<feature type="region of interest" description="Disordered" evidence="1">
    <location>
        <begin position="1"/>
        <end position="663"/>
    </location>
</feature>
<feature type="region of interest" description="Disordered" evidence="1">
    <location>
        <begin position="810"/>
        <end position="1024"/>
    </location>
</feature>
<feature type="compositionally biased region" description="Low complexity" evidence="1">
    <location>
        <begin position="1528"/>
        <end position="1543"/>
    </location>
</feature>
<feature type="compositionally biased region" description="Polar residues" evidence="1">
    <location>
        <begin position="617"/>
        <end position="629"/>
    </location>
</feature>
<feature type="compositionally biased region" description="Polar residues" evidence="1">
    <location>
        <begin position="126"/>
        <end position="147"/>
    </location>
</feature>
<feature type="compositionally biased region" description="Polar residues" evidence="1">
    <location>
        <begin position="725"/>
        <end position="746"/>
    </location>
</feature>
<feature type="compositionally biased region" description="Basic and acidic residues" evidence="1">
    <location>
        <begin position="377"/>
        <end position="393"/>
    </location>
</feature>
<feature type="compositionally biased region" description="Polar residues" evidence="1">
    <location>
        <begin position="498"/>
        <end position="524"/>
    </location>
</feature>
<feature type="compositionally biased region" description="Polar residues" evidence="1">
    <location>
        <begin position="83"/>
        <end position="94"/>
    </location>
</feature>
<feature type="compositionally biased region" description="Low complexity" evidence="1">
    <location>
        <begin position="1482"/>
        <end position="1506"/>
    </location>
</feature>
<feature type="compositionally biased region" description="Polar residues" evidence="1">
    <location>
        <begin position="1456"/>
        <end position="1466"/>
    </location>
</feature>
<reference evidence="3" key="1">
    <citation type="submission" date="2024-06" db="EMBL/GenBank/DDBJ databases">
        <title>Draft Genome Sequences of Epichloe bromicola Strains Isolated from Elymus ciliaris.</title>
        <authorList>
            <consortium name="Epichloe bromicola genome sequencing consortium"/>
            <person name="Miura A."/>
            <person name="Imano S."/>
            <person name="Ashida A."/>
            <person name="Sato I."/>
            <person name="Chiba S."/>
            <person name="Tanaka A."/>
            <person name="Camagna M."/>
            <person name="Takemoto D."/>
        </authorList>
    </citation>
    <scope>NUCLEOTIDE SEQUENCE [LARGE SCALE GENOMIC DNA]</scope>
    <source>
        <strain evidence="3">DP</strain>
    </source>
</reference>
<feature type="compositionally biased region" description="Basic and acidic residues" evidence="1">
    <location>
        <begin position="1368"/>
        <end position="1386"/>
    </location>
</feature>
<name>A0ABQ0CRX6_9HYPO</name>
<feature type="compositionally biased region" description="Polar residues" evidence="1">
    <location>
        <begin position="1"/>
        <end position="33"/>
    </location>
</feature>
<feature type="compositionally biased region" description="Pro residues" evidence="1">
    <location>
        <begin position="1625"/>
        <end position="1641"/>
    </location>
</feature>
<feature type="compositionally biased region" description="Polar residues" evidence="1">
    <location>
        <begin position="472"/>
        <end position="487"/>
    </location>
</feature>
<feature type="compositionally biased region" description="Polar residues" evidence="1">
    <location>
        <begin position="1513"/>
        <end position="1522"/>
    </location>
</feature>
<feature type="compositionally biased region" description="Low complexity" evidence="1">
    <location>
        <begin position="1092"/>
        <end position="1113"/>
    </location>
</feature>
<feature type="compositionally biased region" description="Polar residues" evidence="1">
    <location>
        <begin position="1657"/>
        <end position="1681"/>
    </location>
</feature>
<evidence type="ECO:0000313" key="2">
    <source>
        <dbReference type="EMBL" id="GAB0136200.1"/>
    </source>
</evidence>
<sequence>MDSPINQGSACGQAPMSPQTPTDSNAYQVNVNRTKTKKWVEAKVQSYDGDDWGADEYEDDECEPMLAPPMPKPATHATRSRESSLPSPQTQPSIVSPVPSGHPRDRRSPDRISLTYGAKDTHLQPVVTTPSEQTAATGHNNADSVVRSSDILGRTEEGNGMEAKSSDMSAPRLISNAAHLRSDSMGKDENFNAASRPETIEQDGEGAGDTRRLSTSPKLPDLARMSAFGTDLFSPGGSNLPPNKSVVENARGDSLHSPSNKPEVVASSYNNENVATAGQQPLAAKSMDKAKDAVQRRTSEIEPGTAGVVSPAPAPTVVKSGTPILTPKSPNSLSKDNVPDLHTDSDIQTIAPLRTPSPRAPARLAPGNCLSETEAIPSRKDASTEQAKSDHEVSTALGSITRQATFDTVASSPAKDNDMLSDEILKSLSPPATPAGSFNRQPSSHDSQSSGHTGPRDSNYTLKGHEGCWEGSETNTKSFDTLANIQSIPDVPDKRDASTSQSITSPTEQPTEPLVSPQSSTLRRQFSWEAEEQAVQAQAQAQHQSAPLAASSTAPAVKSIEGSRQSLTAVNDQSMGGSDDSVVRTSRAIGVSPQVSAGSSQPPVPLKPVLELPSPVTPASDTDPTSSRAFNRLSLAGSPPENHPALVEQHSPSPVSWTPTSQQPQSQIMSFREIMNLGSSEERIAKYNELREIFATTDSGLENWLVHLRAEHPDMGLNGPLFGAQGSQQVAPGSNAPTQAGANNPLSQQPYYYQQYLNASSPNTAASPTSRSRLAGLPIPSHPAGSAFGHSGNQIGNKSKELMHSAGKMGKGLLSKGRSKLRGTGDKGEAVPPSDEPKVTKADWRMSWGLGRGRGRGRGLGFKSMSRGDGEAPQQQQAEVGAPPDMAEWRSSAPDAGSAQSVTALRHATPPSQSQSGHPSRATAGLSRLVIPHSASSVFAASQSAPLPSLSYSQNSRAAGHDSWDVNVSANEDGSKPRARGAAARFPIDDDDDDDEHERAVQANVSGMVPDTATSPQNPPHPWCSSQQPTIITVAGIRGRDVIAPTAFTQQGKDAALASHSEVAPDSPPRDAGRPGHQPGPPEVPFGFHNGQEVQAHAQVQVPVTQTQKPQQVLHPSQRLPISGPWKLEESQLTEPLNPVSRNRLETGSSPPQIMYGFDKETGLTSSDLPAEPQPRQAANQPQAQSRQQQQQQHVQHPVHQPLQQPAQRHASDTMAPSSLRQRWDVPPSSAQRWPELFAHPAGQRSRWSARNGPRPGDAPCQPWLAASAESILPRCRTNEFSIAGVGPPDEELGRRSRNSGPFQDLGQRIARATSRERRGSNSNLNLAQAQDQPTTAQTFSEARYTTPEKHRFPGLTKVSKVVIRRNKHEDRPVSSEQLSRPERLEPPLAALFRRPERPGTSGSFETGSQHDLAGGGHSERRGRRSSVSDLISRVLGKRSGSRTGQGDPTDPGQPSPRQQQSNLQSHFADAAAAVQTRRRPGPGQHQPPFSPSSTPSTRSDMRPTPNKVRPAASSNHGSNPASRLGEPQQRPGQQAQQSSAPADGELIRPSTVSPDVSIASGWTAADGPTEHQVRHDGTKKPMSDVTGGQGAAHADGHRTRTAAHHATSKSPIDPEPDEYRAILPGPPFSVPTQPSPSPPPPKEERAFAKAADPAGNRQQFGTRPQPASSTGQQHPSSLQQHVPPHHPALHEQAPASQRAEESTGFFTWKGLAKRGLGQRQLGPSPKENKSSSNRIFGALNKRDSKQPDAQIAAPMQTEPEPRYDRVPIPRGYSAVHGEGATAPTAYDVGRRRHAPPHPPASQLSFARPQDSASSFGIVASDDETNLILPTQPPCSSDMNEARQRDDTYDAAAGLNKGKESEGESSKTRAPERKVSQDGLSAKPKTKQAPPSTAEPAAAQEEKIWCDAEDGADCLPRMAAASYPGQEWNPYEDPDYVGHD</sequence>
<comment type="caution">
    <text evidence="2">The sequence shown here is derived from an EMBL/GenBank/DDBJ whole genome shotgun (WGS) entry which is preliminary data.</text>
</comment>
<feature type="compositionally biased region" description="Basic and acidic residues" evidence="1">
    <location>
        <begin position="180"/>
        <end position="190"/>
    </location>
</feature>
<feature type="compositionally biased region" description="Polar residues" evidence="1">
    <location>
        <begin position="1401"/>
        <end position="1410"/>
    </location>
</feature>
<organism evidence="2 3">
    <name type="scientific">Epichloe bromicola</name>
    <dbReference type="NCBI Taxonomy" id="79588"/>
    <lineage>
        <taxon>Eukaryota</taxon>
        <taxon>Fungi</taxon>
        <taxon>Dikarya</taxon>
        <taxon>Ascomycota</taxon>
        <taxon>Pezizomycotina</taxon>
        <taxon>Sordariomycetes</taxon>
        <taxon>Hypocreomycetidae</taxon>
        <taxon>Hypocreales</taxon>
        <taxon>Clavicipitaceae</taxon>
        <taxon>Epichloe</taxon>
    </lineage>
</organism>
<feature type="compositionally biased region" description="Acidic residues" evidence="1">
    <location>
        <begin position="48"/>
        <end position="63"/>
    </location>
</feature>
<feature type="compositionally biased region" description="Polar residues" evidence="1">
    <location>
        <begin position="436"/>
        <end position="461"/>
    </location>
</feature>
<feature type="compositionally biased region" description="Polar residues" evidence="1">
    <location>
        <begin position="267"/>
        <end position="279"/>
    </location>
</feature>
<gene>
    <name evidence="2" type="primary">g4512</name>
    <name evidence="2" type="ORF">EsDP_00004512</name>
</gene>
<accession>A0ABQ0CRX6</accession>
<dbReference type="Proteomes" id="UP001562357">
    <property type="component" value="Unassembled WGS sequence"/>
</dbReference>
<feature type="compositionally biased region" description="Low complexity" evidence="1">
    <location>
        <begin position="1170"/>
        <end position="1208"/>
    </location>
</feature>
<feature type="compositionally biased region" description="Low complexity" evidence="1">
    <location>
        <begin position="934"/>
        <end position="954"/>
    </location>
</feature>
<feature type="compositionally biased region" description="Low complexity" evidence="1">
    <location>
        <begin position="760"/>
        <end position="770"/>
    </location>
</feature>
<feature type="compositionally biased region" description="Polar residues" evidence="1">
    <location>
        <begin position="396"/>
        <end position="411"/>
    </location>
</feature>
<evidence type="ECO:0000313" key="3">
    <source>
        <dbReference type="Proteomes" id="UP001562357"/>
    </source>
</evidence>
<feature type="compositionally biased region" description="Acidic residues" evidence="1">
    <location>
        <begin position="1930"/>
        <end position="1940"/>
    </location>
</feature>
<feature type="compositionally biased region" description="Basic and acidic residues" evidence="1">
    <location>
        <begin position="1569"/>
        <end position="1583"/>
    </location>
</feature>
<feature type="compositionally biased region" description="Basic and acidic residues" evidence="1">
    <location>
        <begin position="286"/>
        <end position="300"/>
    </location>
</feature>
<feature type="compositionally biased region" description="Polar residues" evidence="1">
    <location>
        <begin position="562"/>
        <end position="576"/>
    </location>
</feature>
<feature type="compositionally biased region" description="Low complexity" evidence="1">
    <location>
        <begin position="1328"/>
        <end position="1339"/>
    </location>
</feature>
<feature type="compositionally biased region" description="Low complexity" evidence="1">
    <location>
        <begin position="651"/>
        <end position="663"/>
    </location>
</feature>
<feature type="region of interest" description="Disordered" evidence="1">
    <location>
        <begin position="720"/>
        <end position="746"/>
    </location>
</feature>
<feature type="region of interest" description="Disordered" evidence="1">
    <location>
        <begin position="760"/>
        <end position="798"/>
    </location>
</feature>
<feature type="compositionally biased region" description="Basic and acidic residues" evidence="1">
    <location>
        <begin position="823"/>
        <end position="844"/>
    </location>
</feature>
<proteinExistence type="predicted"/>
<feature type="compositionally biased region" description="Basic and acidic residues" evidence="1">
    <location>
        <begin position="1857"/>
        <end position="1876"/>
    </location>
</feature>
<protein>
    <submittedName>
        <fullName evidence="2">Uncharacterized protein</fullName>
    </submittedName>
</protein>
<evidence type="ECO:0000256" key="1">
    <source>
        <dbReference type="SAM" id="MobiDB-lite"/>
    </source>
</evidence>
<feature type="region of interest" description="Disordered" evidence="1">
    <location>
        <begin position="1917"/>
        <end position="1940"/>
    </location>
</feature>